<dbReference type="EMBL" id="CM055095">
    <property type="protein sequence ID" value="KAJ7559067.1"/>
    <property type="molecule type" value="Genomic_DNA"/>
</dbReference>
<evidence type="ECO:0000313" key="1">
    <source>
        <dbReference type="EMBL" id="KAJ7559067.1"/>
    </source>
</evidence>
<reference evidence="2" key="1">
    <citation type="journal article" date="2024" name="Proc. Natl. Acad. Sci. U.S.A.">
        <title>Extraordinary preservation of gene collinearity over three hundred million years revealed in homosporous lycophytes.</title>
        <authorList>
            <person name="Li C."/>
            <person name="Wickell D."/>
            <person name="Kuo L.Y."/>
            <person name="Chen X."/>
            <person name="Nie B."/>
            <person name="Liao X."/>
            <person name="Peng D."/>
            <person name="Ji J."/>
            <person name="Jenkins J."/>
            <person name="Williams M."/>
            <person name="Shu S."/>
            <person name="Plott C."/>
            <person name="Barry K."/>
            <person name="Rajasekar S."/>
            <person name="Grimwood J."/>
            <person name="Han X."/>
            <person name="Sun S."/>
            <person name="Hou Z."/>
            <person name="He W."/>
            <person name="Dai G."/>
            <person name="Sun C."/>
            <person name="Schmutz J."/>
            <person name="Leebens-Mack J.H."/>
            <person name="Li F.W."/>
            <person name="Wang L."/>
        </authorList>
    </citation>
    <scope>NUCLEOTIDE SEQUENCE [LARGE SCALE GENOMIC DNA]</scope>
    <source>
        <strain evidence="2">cv. PW_Plant_1</strain>
    </source>
</reference>
<dbReference type="Proteomes" id="UP001162992">
    <property type="component" value="Chromosome 4"/>
</dbReference>
<keyword evidence="2" id="KW-1185">Reference proteome</keyword>
<protein>
    <submittedName>
        <fullName evidence="1">Uncharacterized protein</fullName>
    </submittedName>
</protein>
<comment type="caution">
    <text evidence="1">The sequence shown here is derived from an EMBL/GenBank/DDBJ whole genome shotgun (WGS) entry which is preliminary data.</text>
</comment>
<organism evidence="1 2">
    <name type="scientific">Diphasiastrum complanatum</name>
    <name type="common">Issler's clubmoss</name>
    <name type="synonym">Lycopodium complanatum</name>
    <dbReference type="NCBI Taxonomy" id="34168"/>
    <lineage>
        <taxon>Eukaryota</taxon>
        <taxon>Viridiplantae</taxon>
        <taxon>Streptophyta</taxon>
        <taxon>Embryophyta</taxon>
        <taxon>Tracheophyta</taxon>
        <taxon>Lycopodiopsida</taxon>
        <taxon>Lycopodiales</taxon>
        <taxon>Lycopodiaceae</taxon>
        <taxon>Lycopodioideae</taxon>
        <taxon>Diphasiastrum</taxon>
    </lineage>
</organism>
<accession>A0ACC2DYI1</accession>
<evidence type="ECO:0000313" key="2">
    <source>
        <dbReference type="Proteomes" id="UP001162992"/>
    </source>
</evidence>
<sequence>METASFITSLATSFSICCALLIVYEFLSRQPGNYPVYYALRQSNGLDLPDLAKPRRPFTWMHEAWQASETDIIALAGLDGAVYLSLFETSLKILGYTAIFCLPVLIPLSATSHNYNTLDNLSNSTSGATVHGSDKFAAFGNMTVMQGPSFGGFDRFAMGNISNHDKNRIWAFLVGSYWLSVVTYVILWKKYKHIVALRSSLLSSTKAQPEDFTVLVHDIPYDKTMTHKEQVDTFFKKLYEESYEKCLIVMKLKKTSKFWKELERFKQKLAQSEAKFLSSKTKAKPEGNRPQHRTRFFGLFGSKVDSINYFKVKIKDLVAKLEAEQSRVRIKEQEGAAFVFFNDRITAATAAQAIHAPSGQTWRTMPAPQPKDVVWENILIPFYERLIRQAVVYLIVFLTVVFYMIPVAFISAVTTWDNLEIALPFMKTIGKVGALHAILQAYLPQIALSVFLALLPMFLEYLSKLEGLFSRSHLIRATAGKYFYFVIFNVFLGVTLGTTLFNSLKRLQENLSFDSVVHLLGSSLPPAASFFITYISLKLFVGYGLELSRILPLLFYHLNKKFMSKTEKELKEASNPGSFKFQQNVPNDMLVLTIALCYAVIAPMVLPFALLYFGIGWLVLRNQALKVYVPSFDSKGRLWPHIHVRILVALLVSQLTMLGYFTIKRFVYTFLLLPLPAATLTFFYLCQNIFYCPFKVTPLETASREVTEMPSIQEIVEDYTPTCLLQEDNTYDDVEQNETEK</sequence>
<name>A0ACC2DYI1_DIPCM</name>
<gene>
    <name evidence="1" type="ORF">O6H91_04G068400</name>
</gene>
<proteinExistence type="predicted"/>